<reference evidence="2 3" key="1">
    <citation type="submission" date="2024-09" db="EMBL/GenBank/DDBJ databases">
        <title>Draft genome sequences of 6 high pH adapted Marinobacter shengliensis sp. isolated from Mariana forearc serpentinite mud volcanoes.</title>
        <authorList>
            <person name="Elkassas S."/>
            <person name="Serres M."/>
            <person name="Michael N."/>
            <person name="Amina P."/>
            <person name="Teodora Z."/>
            <person name="Julie H."/>
        </authorList>
    </citation>
    <scope>NUCLEOTIDE SEQUENCE [LARGE SCALE GENOMIC DNA]</scope>
    <source>
        <strain evidence="2 3">EB4</strain>
    </source>
</reference>
<keyword evidence="3" id="KW-1185">Reference proteome</keyword>
<protein>
    <submittedName>
        <fullName evidence="2">Cytochrome c</fullName>
    </submittedName>
</protein>
<dbReference type="PROSITE" id="PS51009">
    <property type="entry name" value="CYTCII"/>
    <property type="match status" value="1"/>
</dbReference>
<dbReference type="EMBL" id="JBHFLD010000022">
    <property type="protein sequence ID" value="MFB2716809.1"/>
    <property type="molecule type" value="Genomic_DNA"/>
</dbReference>
<comment type="caution">
    <text evidence="2">The sequence shown here is derived from an EMBL/GenBank/DDBJ whole genome shotgun (WGS) entry which is preliminary data.</text>
</comment>
<evidence type="ECO:0000313" key="3">
    <source>
        <dbReference type="Proteomes" id="UP001576762"/>
    </source>
</evidence>
<accession>A0ABV4WAM3</accession>
<feature type="signal peptide" evidence="1">
    <location>
        <begin position="1"/>
        <end position="25"/>
    </location>
</feature>
<name>A0ABV4WAM3_9GAMM</name>
<dbReference type="InterPro" id="IPR010980">
    <property type="entry name" value="Cyt_c/b562"/>
</dbReference>
<feature type="chain" id="PRO_5046476091" evidence="1">
    <location>
        <begin position="26"/>
        <end position="160"/>
    </location>
</feature>
<dbReference type="SUPFAM" id="SSF47175">
    <property type="entry name" value="Cytochromes"/>
    <property type="match status" value="1"/>
</dbReference>
<gene>
    <name evidence="2" type="ORF">ACE05E_15080</name>
</gene>
<keyword evidence="1" id="KW-0732">Signal</keyword>
<dbReference type="Gene3D" id="1.20.120.10">
    <property type="entry name" value="Cytochrome c/b562"/>
    <property type="match status" value="1"/>
</dbReference>
<dbReference type="Proteomes" id="UP001576762">
    <property type="component" value="Unassembled WGS sequence"/>
</dbReference>
<sequence>MTLCKYSTKIVLLLVLTAPSAWLMASGDNDDQHSAREQKSSSEELVLRSIMRELDENMREVVGAISRENWERVAEIAPLIADHPEPPFGEKTRILRFVGTDAARFRGYDRQVHETARNMGDKARQADGQAVIEAFSRVQNHCLACHQEFKEGFRAHFYGK</sequence>
<proteinExistence type="predicted"/>
<evidence type="ECO:0000256" key="1">
    <source>
        <dbReference type="SAM" id="SignalP"/>
    </source>
</evidence>
<dbReference type="RefSeq" id="WP_286921614.1">
    <property type="nucleotide sequence ID" value="NZ_JBHFLB010000031.1"/>
</dbReference>
<dbReference type="InterPro" id="IPR002321">
    <property type="entry name" value="Cyt_c_II"/>
</dbReference>
<dbReference type="Pfam" id="PF01322">
    <property type="entry name" value="Cytochrom_C_2"/>
    <property type="match status" value="1"/>
</dbReference>
<organism evidence="2 3">
    <name type="scientific">Marinobacter shengliensis</name>
    <dbReference type="NCBI Taxonomy" id="1389223"/>
    <lineage>
        <taxon>Bacteria</taxon>
        <taxon>Pseudomonadati</taxon>
        <taxon>Pseudomonadota</taxon>
        <taxon>Gammaproteobacteria</taxon>
        <taxon>Pseudomonadales</taxon>
        <taxon>Marinobacteraceae</taxon>
        <taxon>Marinobacter</taxon>
    </lineage>
</organism>
<evidence type="ECO:0000313" key="2">
    <source>
        <dbReference type="EMBL" id="MFB2716809.1"/>
    </source>
</evidence>